<proteinExistence type="predicted"/>
<organism evidence="1 2">
    <name type="scientific">Paenibacillus sedimenti</name>
    <dbReference type="NCBI Taxonomy" id="2770274"/>
    <lineage>
        <taxon>Bacteria</taxon>
        <taxon>Bacillati</taxon>
        <taxon>Bacillota</taxon>
        <taxon>Bacilli</taxon>
        <taxon>Bacillales</taxon>
        <taxon>Paenibacillaceae</taxon>
        <taxon>Paenibacillus</taxon>
    </lineage>
</organism>
<dbReference type="EMBL" id="JACVVD010000004">
    <property type="protein sequence ID" value="MBD0381230.1"/>
    <property type="molecule type" value="Genomic_DNA"/>
</dbReference>
<dbReference type="Proteomes" id="UP000650466">
    <property type="component" value="Unassembled WGS sequence"/>
</dbReference>
<dbReference type="AlphaFoldDB" id="A0A926KSH8"/>
<name>A0A926KSH8_9BACL</name>
<keyword evidence="2" id="KW-1185">Reference proteome</keyword>
<evidence type="ECO:0000313" key="2">
    <source>
        <dbReference type="Proteomes" id="UP000650466"/>
    </source>
</evidence>
<comment type="caution">
    <text evidence="1">The sequence shown here is derived from an EMBL/GenBank/DDBJ whole genome shotgun (WGS) entry which is preliminary data.</text>
</comment>
<accession>A0A926KSH8</accession>
<evidence type="ECO:0000313" key="1">
    <source>
        <dbReference type="EMBL" id="MBD0381230.1"/>
    </source>
</evidence>
<dbReference type="RefSeq" id="WP_188175023.1">
    <property type="nucleotide sequence ID" value="NZ_JACVVD010000004.1"/>
</dbReference>
<protein>
    <recommendedName>
        <fullName evidence="3">DUF5405 domain-containing protein</fullName>
    </recommendedName>
</protein>
<reference evidence="1" key="1">
    <citation type="submission" date="2020-09" db="EMBL/GenBank/DDBJ databases">
        <title>Draft Genome Sequence of Paenibacillus sp. WST5.</title>
        <authorList>
            <person name="Bao Z."/>
        </authorList>
    </citation>
    <scope>NUCLEOTIDE SEQUENCE</scope>
    <source>
        <strain evidence="1">WST5</strain>
    </source>
</reference>
<sequence>MARVHVENDIYIDVEFKQCTLERKSIVKEGDNKGKEVFNPVGYYGSLGGALRAALRLKVVLELSKSAVNELSDLAEIVQRSEEEIIGLIEI</sequence>
<evidence type="ECO:0008006" key="3">
    <source>
        <dbReference type="Google" id="ProtNLM"/>
    </source>
</evidence>
<gene>
    <name evidence="1" type="ORF">ICC18_13985</name>
</gene>